<sequence>MDTLDLLVTDRPAAELLQPDRLRATLASLWSQLAEKAMEVDSRVAALRREIEVREDKLKRLYWMVEERVTDLDDILKGWVAALKLEWDRAKAALDRKLLRSARRRKSPPR</sequence>
<keyword evidence="2" id="KW-1185">Reference proteome</keyword>
<proteinExistence type="predicted"/>
<comment type="caution">
    <text evidence="1">The sequence shown here is derived from an EMBL/GenBank/DDBJ whole genome shotgun (WGS) entry which is preliminary data.</text>
</comment>
<protein>
    <submittedName>
        <fullName evidence="1">Uncharacterized small protein (DUF1192 family)</fullName>
    </submittedName>
</protein>
<gene>
    <name evidence="1" type="ORF">QO016_001519</name>
</gene>
<dbReference type="EMBL" id="JAUSVV010000002">
    <property type="protein sequence ID" value="MDQ0442036.1"/>
    <property type="molecule type" value="Genomic_DNA"/>
</dbReference>
<name>A0ABU0HI89_9HYPH</name>
<evidence type="ECO:0000313" key="1">
    <source>
        <dbReference type="EMBL" id="MDQ0442036.1"/>
    </source>
</evidence>
<dbReference type="Proteomes" id="UP001236369">
    <property type="component" value="Unassembled WGS sequence"/>
</dbReference>
<reference evidence="1 2" key="1">
    <citation type="submission" date="2023-07" db="EMBL/GenBank/DDBJ databases">
        <title>Genomic Encyclopedia of Type Strains, Phase IV (KMG-IV): sequencing the most valuable type-strain genomes for metagenomic binning, comparative biology and taxonomic classification.</title>
        <authorList>
            <person name="Goeker M."/>
        </authorList>
    </citation>
    <scope>NUCLEOTIDE SEQUENCE [LARGE SCALE GENOMIC DNA]</scope>
    <source>
        <strain evidence="1 2">DSM 19562</strain>
    </source>
</reference>
<dbReference type="RefSeq" id="WP_238249812.1">
    <property type="nucleotide sequence ID" value="NZ_BPQX01000033.1"/>
</dbReference>
<accession>A0ABU0HI89</accession>
<organism evidence="1 2">
    <name type="scientific">Methylobacterium persicinum</name>
    <dbReference type="NCBI Taxonomy" id="374426"/>
    <lineage>
        <taxon>Bacteria</taxon>
        <taxon>Pseudomonadati</taxon>
        <taxon>Pseudomonadota</taxon>
        <taxon>Alphaproteobacteria</taxon>
        <taxon>Hyphomicrobiales</taxon>
        <taxon>Methylobacteriaceae</taxon>
        <taxon>Methylobacterium</taxon>
    </lineage>
</organism>
<evidence type="ECO:0000313" key="2">
    <source>
        <dbReference type="Proteomes" id="UP001236369"/>
    </source>
</evidence>